<dbReference type="eggNOG" id="COG1595">
    <property type="taxonomic scope" value="Bacteria"/>
</dbReference>
<keyword evidence="3" id="KW-1185">Reference proteome</keyword>
<reference evidence="2 3" key="1">
    <citation type="submission" date="2007-01" db="EMBL/GenBank/DDBJ databases">
        <title>Complete sequence of Psychromonas ingrahamii 37.</title>
        <authorList>
            <consortium name="US DOE Joint Genome Institute"/>
            <person name="Copeland A."/>
            <person name="Lucas S."/>
            <person name="Lapidus A."/>
            <person name="Barry K."/>
            <person name="Detter J.C."/>
            <person name="Glavina del Rio T."/>
            <person name="Hammon N."/>
            <person name="Israni S."/>
            <person name="Dalin E."/>
            <person name="Tice H."/>
            <person name="Pitluck S."/>
            <person name="Thompson L.S."/>
            <person name="Brettin T."/>
            <person name="Bruce D."/>
            <person name="Han C."/>
            <person name="Tapia R."/>
            <person name="Schmutz J."/>
            <person name="Larimer F."/>
            <person name="Land M."/>
            <person name="Hauser L."/>
            <person name="Kyrpides N."/>
            <person name="Ivanova N."/>
            <person name="Staley J."/>
            <person name="Richardson P."/>
        </authorList>
    </citation>
    <scope>NUCLEOTIDE SEQUENCE [LARGE SCALE GENOMIC DNA]</scope>
    <source>
        <strain evidence="2 3">37</strain>
    </source>
</reference>
<evidence type="ECO:0000313" key="2">
    <source>
        <dbReference type="EMBL" id="ABM03394.1"/>
    </source>
</evidence>
<organism evidence="2 3">
    <name type="scientific">Psychromonas ingrahamii (strain DSM 17664 / CCUG 51855 / 37)</name>
    <dbReference type="NCBI Taxonomy" id="357804"/>
    <lineage>
        <taxon>Bacteria</taxon>
        <taxon>Pseudomonadati</taxon>
        <taxon>Pseudomonadota</taxon>
        <taxon>Gammaproteobacteria</taxon>
        <taxon>Alteromonadales</taxon>
        <taxon>Psychromonadaceae</taxon>
        <taxon>Psychromonas</taxon>
    </lineage>
</organism>
<dbReference type="Pfam" id="PF11726">
    <property type="entry name" value="YagK_YfjJ_C"/>
    <property type="match status" value="1"/>
</dbReference>
<dbReference type="KEGG" id="pin:Ping_1596"/>
<dbReference type="InterPro" id="IPR057271">
    <property type="entry name" value="YagK_YfjJ_C"/>
</dbReference>
<gene>
    <name evidence="2" type="ordered locus">Ping_1596</name>
</gene>
<name>A1SV79_PSYIN</name>
<dbReference type="STRING" id="357804.Ping_1596"/>
<proteinExistence type="predicted"/>
<dbReference type="Proteomes" id="UP000000639">
    <property type="component" value="Chromosome"/>
</dbReference>
<dbReference type="EMBL" id="CP000510">
    <property type="protein sequence ID" value="ABM03394.1"/>
    <property type="molecule type" value="Genomic_DNA"/>
</dbReference>
<accession>A1SV79</accession>
<dbReference type="AlphaFoldDB" id="A1SV79"/>
<protein>
    <recommendedName>
        <fullName evidence="1">YagK/YfjJ C-terminal domain-containing protein</fullName>
    </recommendedName>
</protein>
<evidence type="ECO:0000313" key="3">
    <source>
        <dbReference type="Proteomes" id="UP000000639"/>
    </source>
</evidence>
<sequence length="151" mass="18000">MISWHSRVFVYVFDLHVADFSLDNKYIAAFISKLRFHFKQHYKIKRLGYAWCREQNTSPRQHYHMAIIVDGSKIQNPIRLFHKIKLMWDEVTLGGHLHGLENCYYNIKRDTEINKAEAIERLSYQAKVWTKDKNTARANDYGTSRIRPKPT</sequence>
<evidence type="ECO:0000259" key="1">
    <source>
        <dbReference type="Pfam" id="PF11726"/>
    </source>
</evidence>
<feature type="domain" description="YagK/YfjJ C-terminal" evidence="1">
    <location>
        <begin position="5"/>
        <end position="144"/>
    </location>
</feature>
<dbReference type="HOGENOM" id="CLU_086947_1_1_6"/>